<protein>
    <submittedName>
        <fullName evidence="1">Uncharacterized protein</fullName>
    </submittedName>
</protein>
<dbReference type="STRING" id="1150626.PHAMO_80132"/>
<name>H8FYA3_MAGML</name>
<accession>H8FYA3</accession>
<dbReference type="AlphaFoldDB" id="H8FYA3"/>
<keyword evidence="2" id="KW-1185">Reference proteome</keyword>
<dbReference type="Proteomes" id="UP000004169">
    <property type="component" value="Unassembled WGS sequence"/>
</dbReference>
<organism evidence="1 2">
    <name type="scientific">Magnetospirillum molischianum DSM 120</name>
    <dbReference type="NCBI Taxonomy" id="1150626"/>
    <lineage>
        <taxon>Bacteria</taxon>
        <taxon>Pseudomonadati</taxon>
        <taxon>Pseudomonadota</taxon>
        <taxon>Alphaproteobacteria</taxon>
        <taxon>Rhodospirillales</taxon>
        <taxon>Rhodospirillaceae</taxon>
        <taxon>Magnetospirillum</taxon>
    </lineage>
</organism>
<proteinExistence type="predicted"/>
<gene>
    <name evidence="1" type="ORF">PHAMO_80132</name>
</gene>
<sequence length="142" mass="16344">MSKSAPLKANPFKYKIQHVKKGRRLYGGIVTFDDGRKCYIAYRKQEEIFRHGCSSISEAIRDGKAAWAFDIDTILEMRAKGIKAMGVIVRETGDIWMTKIEWLTDSTKAKVLNYSARGGALQRYLPLRFFWRKRGKLILKPA</sequence>
<reference evidence="1 2" key="1">
    <citation type="journal article" date="2012" name="J. Bacteriol.">
        <title>Draft Genome Sequence of the Purple Photosynthetic Bacterium Phaeospirillum molischianum DSM120, a Particularly Versatile Bacterium.</title>
        <authorList>
            <person name="Duquesne K."/>
            <person name="Prima V."/>
            <person name="Ji B."/>
            <person name="Rouy Z."/>
            <person name="Medigue C."/>
            <person name="Talla E."/>
            <person name="Sturgis J.N."/>
        </authorList>
    </citation>
    <scope>NUCLEOTIDE SEQUENCE [LARGE SCALE GENOMIC DNA]</scope>
    <source>
        <strain evidence="2">DSM120</strain>
    </source>
</reference>
<evidence type="ECO:0000313" key="1">
    <source>
        <dbReference type="EMBL" id="CCG43341.1"/>
    </source>
</evidence>
<dbReference type="EMBL" id="CAHP01000060">
    <property type="protein sequence ID" value="CCG43341.1"/>
    <property type="molecule type" value="Genomic_DNA"/>
</dbReference>
<comment type="caution">
    <text evidence="1">The sequence shown here is derived from an EMBL/GenBank/DDBJ whole genome shotgun (WGS) entry which is preliminary data.</text>
</comment>
<evidence type="ECO:0000313" key="2">
    <source>
        <dbReference type="Proteomes" id="UP000004169"/>
    </source>
</evidence>